<sequence length="260" mass="27762">MAYYLAPSLVKLRDQINDRWPNRSKASDGWIGDAAHNARKSDHNPDYASGGVVRAIDVTLNGVNMAEIIAAVQSDPRTSYFIHKGVIRGEPGFSARKYTGANAHNIHIHISIKHTKAAESGQAWKLGGGGGSVAPAKTPARPKPKGTAENKSIQTALKAMGLNVGVIDGVNGSMQKAAVKAFQKHHNLVQDGNWGPVTQKAFTLNKAVQSALKAEGYSKQGVDGYYGDQTAANVRDFQKRTGLKQDGLAGNVTLKRLGIK</sequence>
<dbReference type="OrthoDB" id="7671932at2"/>
<reference evidence="3 4" key="1">
    <citation type="submission" date="2019-07" db="EMBL/GenBank/DDBJ databases">
        <title>Analysis of the biochemical properties, biological activity and biotechnological potential of siderophores and biosurfactants produced by Antarctic psychrotolerant bacteria.</title>
        <authorList>
            <person name="Styczynski M."/>
            <person name="Krucon T."/>
            <person name="Decewicz P."/>
            <person name="Dziewit L."/>
        </authorList>
    </citation>
    <scope>NUCLEOTIDE SEQUENCE [LARGE SCALE GENOMIC DNA]</scope>
    <source>
        <strain evidence="3 4">ANT_H27</strain>
    </source>
</reference>
<dbReference type="InterPro" id="IPR036366">
    <property type="entry name" value="PGBDSf"/>
</dbReference>
<dbReference type="Gene3D" id="1.10.101.10">
    <property type="entry name" value="PGBD-like superfamily/PGBD"/>
    <property type="match status" value="2"/>
</dbReference>
<accession>A0A5B0ERJ8</accession>
<evidence type="ECO:0000313" key="4">
    <source>
        <dbReference type="Proteomes" id="UP000323856"/>
    </source>
</evidence>
<dbReference type="InterPro" id="IPR002477">
    <property type="entry name" value="Peptidoglycan-bd-like"/>
</dbReference>
<organism evidence="3 4">
    <name type="scientific">Paeniglutamicibacter gangotriensis</name>
    <dbReference type="NCBI Taxonomy" id="254787"/>
    <lineage>
        <taxon>Bacteria</taxon>
        <taxon>Bacillati</taxon>
        <taxon>Actinomycetota</taxon>
        <taxon>Actinomycetes</taxon>
        <taxon>Micrococcales</taxon>
        <taxon>Micrococcaceae</taxon>
        <taxon>Paeniglutamicibacter</taxon>
    </lineage>
</organism>
<dbReference type="Pfam" id="PF01471">
    <property type="entry name" value="PG_binding_1"/>
    <property type="match status" value="2"/>
</dbReference>
<protein>
    <submittedName>
        <fullName evidence="3">Peptidoglycan-binding protein</fullName>
    </submittedName>
</protein>
<dbReference type="Proteomes" id="UP000323856">
    <property type="component" value="Unassembled WGS sequence"/>
</dbReference>
<dbReference type="InterPro" id="IPR036365">
    <property type="entry name" value="PGBD-like_sf"/>
</dbReference>
<dbReference type="EMBL" id="VOBL01000001">
    <property type="protein sequence ID" value="KAA0979869.1"/>
    <property type="molecule type" value="Genomic_DNA"/>
</dbReference>
<comment type="caution">
    <text evidence="3">The sequence shown here is derived from an EMBL/GenBank/DDBJ whole genome shotgun (WGS) entry which is preliminary data.</text>
</comment>
<feature type="region of interest" description="Disordered" evidence="1">
    <location>
        <begin position="128"/>
        <end position="149"/>
    </location>
</feature>
<feature type="domain" description="Peptidoglycan binding-like" evidence="2">
    <location>
        <begin position="151"/>
        <end position="201"/>
    </location>
</feature>
<dbReference type="AlphaFoldDB" id="A0A5B0ERJ8"/>
<dbReference type="SUPFAM" id="SSF47090">
    <property type="entry name" value="PGBD-like"/>
    <property type="match status" value="2"/>
</dbReference>
<dbReference type="RefSeq" id="WP_149618415.1">
    <property type="nucleotide sequence ID" value="NZ_VOBL01000001.1"/>
</dbReference>
<gene>
    <name evidence="3" type="ORF">FQ154_01545</name>
</gene>
<evidence type="ECO:0000259" key="2">
    <source>
        <dbReference type="Pfam" id="PF01471"/>
    </source>
</evidence>
<proteinExistence type="predicted"/>
<evidence type="ECO:0000313" key="3">
    <source>
        <dbReference type="EMBL" id="KAA0979869.1"/>
    </source>
</evidence>
<feature type="domain" description="Peptidoglycan binding-like" evidence="2">
    <location>
        <begin position="206"/>
        <end position="257"/>
    </location>
</feature>
<evidence type="ECO:0000256" key="1">
    <source>
        <dbReference type="SAM" id="MobiDB-lite"/>
    </source>
</evidence>
<name>A0A5B0ERJ8_9MICC</name>